<evidence type="ECO:0000313" key="5">
    <source>
        <dbReference type="EMBL" id="KAH9635416.1"/>
    </source>
</evidence>
<proteinExistence type="inferred from homology"/>
<protein>
    <recommendedName>
        <fullName evidence="7">Arrestin C-terminal-like domain-containing protein</fullName>
    </recommendedName>
</protein>
<dbReference type="InterPro" id="IPR050357">
    <property type="entry name" value="Arrestin_domain-protein"/>
</dbReference>
<dbReference type="Pfam" id="PF02752">
    <property type="entry name" value="Arrestin_C"/>
    <property type="match status" value="1"/>
</dbReference>
<evidence type="ECO:0008006" key="7">
    <source>
        <dbReference type="Google" id="ProtNLM"/>
    </source>
</evidence>
<organism evidence="5 6">
    <name type="scientific">Spodoptera exigua</name>
    <name type="common">Beet armyworm</name>
    <name type="synonym">Noctua fulgens</name>
    <dbReference type="NCBI Taxonomy" id="7107"/>
    <lineage>
        <taxon>Eukaryota</taxon>
        <taxon>Metazoa</taxon>
        <taxon>Ecdysozoa</taxon>
        <taxon>Arthropoda</taxon>
        <taxon>Hexapoda</taxon>
        <taxon>Insecta</taxon>
        <taxon>Pterygota</taxon>
        <taxon>Neoptera</taxon>
        <taxon>Endopterygota</taxon>
        <taxon>Lepidoptera</taxon>
        <taxon>Glossata</taxon>
        <taxon>Ditrysia</taxon>
        <taxon>Noctuoidea</taxon>
        <taxon>Noctuidae</taxon>
        <taxon>Amphipyrinae</taxon>
        <taxon>Spodoptera</taxon>
    </lineage>
</organism>
<dbReference type="PANTHER" id="PTHR11188:SF17">
    <property type="entry name" value="FI21816P1"/>
    <property type="match status" value="1"/>
</dbReference>
<dbReference type="PANTHER" id="PTHR11188">
    <property type="entry name" value="ARRESTIN DOMAIN CONTAINING PROTEIN"/>
    <property type="match status" value="1"/>
</dbReference>
<sequence length="355" mass="40599">MGVTCQILIDRPEDGAFKAGRLVTGTLKYFIDKPTKYERISMCFLGKGDCEWTETDAKNTLYYQNKEKYINQIVNVYVRRKSEDFISGGFEYPIQFLLPIDIPPSFYDKICTIEYKIIVTFAKANSFSKKNFDVRIPVTSYVNPCTLEPITFGLKKNLSFRINNKINVKGEISKTCIKPGDTIHMTLTVNNGTDLAVVIKTELIKRLTYISKGNHKKYHEEAVKNTCTISTVAANAVANLVCLASTYHDLFSIQHAKVMKGEYMIRLKAKLPFPHANALLDIPVVIGQRKHEVIAPAAVYYEYNREQPSHSAMLDQNNKFRNEEDLTKYEKEDLNEDSEKYIKEVNGKDIVQEEI</sequence>
<gene>
    <name evidence="5" type="ORF">HF086_006656</name>
</gene>
<evidence type="ECO:0000313" key="6">
    <source>
        <dbReference type="Proteomes" id="UP000814243"/>
    </source>
</evidence>
<dbReference type="EMBL" id="JACEFF010000557">
    <property type="protein sequence ID" value="KAH9635416.1"/>
    <property type="molecule type" value="Genomic_DNA"/>
</dbReference>
<feature type="domain" description="Arrestin-like N-terminal" evidence="3">
    <location>
        <begin position="5"/>
        <end position="131"/>
    </location>
</feature>
<dbReference type="InterPro" id="IPR011022">
    <property type="entry name" value="Arrestin_C-like"/>
</dbReference>
<comment type="caution">
    <text evidence="5">The sequence shown here is derived from an EMBL/GenBank/DDBJ whole genome shotgun (WGS) entry which is preliminary data.</text>
</comment>
<dbReference type="AlphaFoldDB" id="A0A922SF41"/>
<reference evidence="5" key="1">
    <citation type="journal article" date="2021" name="G3 (Bethesda)">
        <title>Genome and transcriptome analysis of the beet armyworm Spodoptera exigua reveals targets for pest control. .</title>
        <authorList>
            <person name="Simon S."/>
            <person name="Breeschoten T."/>
            <person name="Jansen H.J."/>
            <person name="Dirks R.P."/>
            <person name="Schranz M.E."/>
            <person name="Ros V.I.D."/>
        </authorList>
    </citation>
    <scope>NUCLEOTIDE SEQUENCE</scope>
    <source>
        <strain evidence="5">TB_SE_WUR_2020</strain>
    </source>
</reference>
<dbReference type="Pfam" id="PF00339">
    <property type="entry name" value="Arrestin_N"/>
    <property type="match status" value="1"/>
</dbReference>
<dbReference type="GO" id="GO:0015031">
    <property type="term" value="P:protein transport"/>
    <property type="evidence" value="ECO:0007669"/>
    <property type="project" value="TreeGrafter"/>
</dbReference>
<dbReference type="Proteomes" id="UP000814243">
    <property type="component" value="Unassembled WGS sequence"/>
</dbReference>
<dbReference type="InterPro" id="IPR014756">
    <property type="entry name" value="Ig_E-set"/>
</dbReference>
<dbReference type="GO" id="GO:0005737">
    <property type="term" value="C:cytoplasm"/>
    <property type="evidence" value="ECO:0007669"/>
    <property type="project" value="TreeGrafter"/>
</dbReference>
<dbReference type="Gene3D" id="2.60.40.640">
    <property type="match status" value="2"/>
</dbReference>
<comment type="similarity">
    <text evidence="1">Belongs to the arrestin family.</text>
</comment>
<dbReference type="InterPro" id="IPR011021">
    <property type="entry name" value="Arrestin-like_N"/>
</dbReference>
<dbReference type="SUPFAM" id="SSF81296">
    <property type="entry name" value="E set domains"/>
    <property type="match status" value="2"/>
</dbReference>
<keyword evidence="2" id="KW-0716">Sensory transduction</keyword>
<evidence type="ECO:0000259" key="4">
    <source>
        <dbReference type="Pfam" id="PF02752"/>
    </source>
</evidence>
<dbReference type="InterPro" id="IPR014752">
    <property type="entry name" value="Arrestin-like_C"/>
</dbReference>
<name>A0A922SF41_SPOEX</name>
<feature type="domain" description="Arrestin C-terminal-like" evidence="4">
    <location>
        <begin position="164"/>
        <end position="289"/>
    </location>
</feature>
<accession>A0A922SF41</accession>
<evidence type="ECO:0000256" key="2">
    <source>
        <dbReference type="ARBA" id="ARBA00022606"/>
    </source>
</evidence>
<evidence type="ECO:0000259" key="3">
    <source>
        <dbReference type="Pfam" id="PF00339"/>
    </source>
</evidence>
<evidence type="ECO:0000256" key="1">
    <source>
        <dbReference type="ARBA" id="ARBA00005298"/>
    </source>
</evidence>